<dbReference type="Proteomes" id="UP000254052">
    <property type="component" value="Unassembled WGS sequence"/>
</dbReference>
<proteinExistence type="predicted"/>
<organism evidence="1 2">
    <name type="scientific">Escherichia coli</name>
    <dbReference type="NCBI Taxonomy" id="562"/>
    <lineage>
        <taxon>Bacteria</taxon>
        <taxon>Pseudomonadati</taxon>
        <taxon>Pseudomonadota</taxon>
        <taxon>Gammaproteobacteria</taxon>
        <taxon>Enterobacterales</taxon>
        <taxon>Enterobacteriaceae</taxon>
        <taxon>Escherichia</taxon>
    </lineage>
</organism>
<reference evidence="1 2" key="1">
    <citation type="submission" date="2018-06" db="EMBL/GenBank/DDBJ databases">
        <authorList>
            <consortium name="Pathogen Informatics"/>
            <person name="Doyle S."/>
        </authorList>
    </citation>
    <scope>NUCLEOTIDE SEQUENCE [LARGE SCALE GENOMIC DNA]</scope>
    <source>
        <strain evidence="1 2">NCTC9962</strain>
    </source>
</reference>
<name>A0A377A854_ECOLX</name>
<protein>
    <submittedName>
        <fullName evidence="1">Uncharacterized protein</fullName>
    </submittedName>
</protein>
<accession>A0A377A854</accession>
<sequence>MPVKIFNGGRVITSFSQLEGRNTEGQQPANFWMTVEDNGF</sequence>
<evidence type="ECO:0000313" key="2">
    <source>
        <dbReference type="Proteomes" id="UP000254052"/>
    </source>
</evidence>
<dbReference type="EMBL" id="UGED01000002">
    <property type="protein sequence ID" value="STK94789.1"/>
    <property type="molecule type" value="Genomic_DNA"/>
</dbReference>
<evidence type="ECO:0000313" key="1">
    <source>
        <dbReference type="EMBL" id="STK94789.1"/>
    </source>
</evidence>
<dbReference type="AlphaFoldDB" id="A0A377A854"/>
<gene>
    <name evidence="1" type="ORF">NCTC9962_00360</name>
</gene>